<gene>
    <name evidence="2" type="ORF">BDV36DRAFT_258567</name>
</gene>
<organism evidence="2 3">
    <name type="scientific">Aspergillus pseudocaelatus</name>
    <dbReference type="NCBI Taxonomy" id="1825620"/>
    <lineage>
        <taxon>Eukaryota</taxon>
        <taxon>Fungi</taxon>
        <taxon>Dikarya</taxon>
        <taxon>Ascomycota</taxon>
        <taxon>Pezizomycotina</taxon>
        <taxon>Eurotiomycetes</taxon>
        <taxon>Eurotiomycetidae</taxon>
        <taxon>Eurotiales</taxon>
        <taxon>Aspergillaceae</taxon>
        <taxon>Aspergillus</taxon>
        <taxon>Aspergillus subgen. Circumdati</taxon>
    </lineage>
</organism>
<feature type="transmembrane region" description="Helical" evidence="1">
    <location>
        <begin position="17"/>
        <end position="39"/>
    </location>
</feature>
<evidence type="ECO:0000256" key="1">
    <source>
        <dbReference type="SAM" id="Phobius"/>
    </source>
</evidence>
<name>A0ABQ6WIA7_9EURO</name>
<keyword evidence="1" id="KW-1133">Transmembrane helix</keyword>
<evidence type="ECO:0000313" key="3">
    <source>
        <dbReference type="Proteomes" id="UP000325395"/>
    </source>
</evidence>
<evidence type="ECO:0000313" key="2">
    <source>
        <dbReference type="EMBL" id="KAE8416872.1"/>
    </source>
</evidence>
<keyword evidence="1" id="KW-0812">Transmembrane</keyword>
<dbReference type="Proteomes" id="UP000325395">
    <property type="component" value="Unassembled WGS sequence"/>
</dbReference>
<keyword evidence="1" id="KW-0472">Membrane</keyword>
<sequence length="63" mass="7512">MSKPYASRSKRSATLRIFVMTILQMRLNVVYAIALINCISTRAWLRKRRNEWEFQPWLVPVSN</sequence>
<dbReference type="EMBL" id="ML735745">
    <property type="protein sequence ID" value="KAE8416872.1"/>
    <property type="molecule type" value="Genomic_DNA"/>
</dbReference>
<keyword evidence="3" id="KW-1185">Reference proteome</keyword>
<proteinExistence type="predicted"/>
<reference evidence="2 3" key="1">
    <citation type="submission" date="2019-04" db="EMBL/GenBank/DDBJ databases">
        <authorList>
            <consortium name="DOE Joint Genome Institute"/>
            <person name="Mondo S."/>
            <person name="Kjaerbolling I."/>
            <person name="Vesth T."/>
            <person name="Frisvad J.C."/>
            <person name="Nybo J.L."/>
            <person name="Theobald S."/>
            <person name="Kildgaard S."/>
            <person name="Isbrandt T."/>
            <person name="Kuo A."/>
            <person name="Sato A."/>
            <person name="Lyhne E.K."/>
            <person name="Kogle M.E."/>
            <person name="Wiebenga A."/>
            <person name="Kun R.S."/>
            <person name="Lubbers R.J."/>
            <person name="Makela M.R."/>
            <person name="Barry K."/>
            <person name="Chovatia M."/>
            <person name="Clum A."/>
            <person name="Daum C."/>
            <person name="Haridas S."/>
            <person name="He G."/>
            <person name="LaButti K."/>
            <person name="Lipzen A."/>
            <person name="Riley R."/>
            <person name="Salamov A."/>
            <person name="Simmons B.A."/>
            <person name="Magnuson J.K."/>
            <person name="Henrissat B."/>
            <person name="Mortensen U.H."/>
            <person name="Larsen T.O."/>
            <person name="Devries R.P."/>
            <person name="Grigoriev I.V."/>
            <person name="Machida M."/>
            <person name="Baker S.E."/>
            <person name="Andersen M.R."/>
            <person name="Cantor M.N."/>
            <person name="Hua S.X."/>
        </authorList>
    </citation>
    <scope>NUCLEOTIDE SEQUENCE [LARGE SCALE GENOMIC DNA]</scope>
    <source>
        <strain evidence="2 3">CBS 117616</strain>
    </source>
</reference>
<protein>
    <submittedName>
        <fullName evidence="2">Uncharacterized protein</fullName>
    </submittedName>
</protein>
<accession>A0ABQ6WIA7</accession>